<evidence type="ECO:0000259" key="7">
    <source>
        <dbReference type="Pfam" id="PF02836"/>
    </source>
</evidence>
<dbReference type="Pfam" id="PF00703">
    <property type="entry name" value="Glyco_hydro_2"/>
    <property type="match status" value="1"/>
</dbReference>
<reference evidence="9 10" key="1">
    <citation type="journal article" date="2022" name="Int. J. Syst. Evol. Microbiol.">
        <title>Prevotella herbatica sp. nov., a plant polysaccharide-decomposing anaerobic bacterium isolated from a methanogenic reactor.</title>
        <authorList>
            <person name="Uek A."/>
            <person name="Tonouchi A."/>
            <person name="Kaku N."/>
            <person name="Ueki K."/>
        </authorList>
    </citation>
    <scope>NUCLEOTIDE SEQUENCE [LARGE SCALE GENOMIC DNA]</scope>
    <source>
        <strain evidence="9 10">WR041</strain>
    </source>
</reference>
<dbReference type="InterPro" id="IPR008979">
    <property type="entry name" value="Galactose-bd-like_sf"/>
</dbReference>
<dbReference type="SUPFAM" id="SSF49303">
    <property type="entry name" value="beta-Galactosidase/glucuronidase domain"/>
    <property type="match status" value="1"/>
</dbReference>
<dbReference type="Proteomes" id="UP001319045">
    <property type="component" value="Chromosome"/>
</dbReference>
<organism evidence="9 10">
    <name type="scientific">Prevotella herbatica</name>
    <dbReference type="NCBI Taxonomy" id="2801997"/>
    <lineage>
        <taxon>Bacteria</taxon>
        <taxon>Pseudomonadati</taxon>
        <taxon>Bacteroidota</taxon>
        <taxon>Bacteroidia</taxon>
        <taxon>Bacteroidales</taxon>
        <taxon>Prevotellaceae</taxon>
        <taxon>Prevotella</taxon>
    </lineage>
</organism>
<keyword evidence="5" id="KW-0326">Glycosidase</keyword>
<feature type="domain" description="Glycosyl hydrolases family 2 sugar binding" evidence="8">
    <location>
        <begin position="50"/>
        <end position="198"/>
    </location>
</feature>
<evidence type="ECO:0000256" key="3">
    <source>
        <dbReference type="ARBA" id="ARBA00012756"/>
    </source>
</evidence>
<evidence type="ECO:0000259" key="8">
    <source>
        <dbReference type="Pfam" id="PF02837"/>
    </source>
</evidence>
<dbReference type="Pfam" id="PF02837">
    <property type="entry name" value="Glyco_hydro_2_N"/>
    <property type="match status" value="1"/>
</dbReference>
<dbReference type="InterPro" id="IPR006103">
    <property type="entry name" value="Glyco_hydro_2_cat"/>
</dbReference>
<dbReference type="PANTHER" id="PTHR46323">
    <property type="entry name" value="BETA-GALACTOSIDASE"/>
    <property type="match status" value="1"/>
</dbReference>
<sequence>MILTSFAQKTINLSGTWDFQIDRNGSYNASQKYDDTIKLPGSMLTNGKGDLPSIHTKWTGSLYDSSYYYNPYMEKYRHTGSIKFPFFLTPEHYYVGYAWYRQNTNIPREWKRNRVVLFLERPHIETTVFVNGKEVGHQMSLSVPHEYDITDYVKFGKTNSIAIKIYNGIENVGVGQDSHSVTDQTQGNWNGIVGKIQLRSQKSIFTVKTFPDLNTGNVKILVNNKEYNLKIDNPQPWSEFTPNLYTRSVIYCGDTIPVTFGFRNIEVKGRDIMLNGKPIYIRGTVENCNFPLTGYPPTDVESWKKIIQKCKDYGINTMRFHSYCPPEAAFIAADSLGFYLQPEGPSWPNHGVKLNYKQHIDQYLAEETKKICDYYGNHPSFVMMAAGNEPAGDWVTWCNNWVKTMKEYDNRHIYCGASVGGGWAWDNLSEYHVKGGARGLDWSHKAPQCNDDYLSQIEFPRNYREKEPNNSPIIAHEQGQWCAFPDFKERSLYTGPYKAKNFDIFEDLLKKDGMASQAEKFLYASGKLQVTAYKYEIERNLRTKDYSGFLLLGLNDYSGQGTALVGPLNVFWKEKGYVDSKQWKEFCGKIVPLAKFPKFIFQNTDTLNIPIEVYNASEGDIKDAYIEYSIIDNNTHSNIIAKYNTTIKYGKNNEIRPITLPLNGIKTPSKLTLNVSVNGNTNEWDFWVYPSKVEMPKTKDIYITDTLDSKAIKILNNGGKVLITAGGKIRYGNDVKQTYLPVFWNTSWFKMRPPHTTGSYIMNNHPIFKDFPTDSWQNINWWELINNAQVMNLQEFPEDYQPIYQPIDTWHVSRKLGMIVEANVLKGKLLMTTFDINSNLNNRIVARQLRKSILEYMSGNSFKPEITLDIKVIRDLFEKEAPKVNMFTKDSPDELKPKIIR</sequence>
<dbReference type="SUPFAM" id="SSF49785">
    <property type="entry name" value="Galactose-binding domain-like"/>
    <property type="match status" value="1"/>
</dbReference>
<evidence type="ECO:0000256" key="4">
    <source>
        <dbReference type="ARBA" id="ARBA00022801"/>
    </source>
</evidence>
<dbReference type="InterPro" id="IPR006104">
    <property type="entry name" value="Glyco_hydro_2_N"/>
</dbReference>
<evidence type="ECO:0000256" key="5">
    <source>
        <dbReference type="ARBA" id="ARBA00023295"/>
    </source>
</evidence>
<dbReference type="PANTHER" id="PTHR46323:SF2">
    <property type="entry name" value="BETA-GALACTOSIDASE"/>
    <property type="match status" value="1"/>
</dbReference>
<keyword evidence="10" id="KW-1185">Reference proteome</keyword>
<dbReference type="Pfam" id="PF02836">
    <property type="entry name" value="Glyco_hydro_2_C"/>
    <property type="match status" value="1"/>
</dbReference>
<comment type="catalytic activity">
    <reaction evidence="1">
        <text>Hydrolysis of terminal non-reducing beta-D-galactose residues in beta-D-galactosides.</text>
        <dbReference type="EC" id="3.2.1.23"/>
    </reaction>
</comment>
<dbReference type="EMBL" id="AP024484">
    <property type="protein sequence ID" value="BCS84402.1"/>
    <property type="molecule type" value="Genomic_DNA"/>
</dbReference>
<dbReference type="InterPro" id="IPR050347">
    <property type="entry name" value="Bact_Beta-galactosidase"/>
</dbReference>
<gene>
    <name evidence="9" type="ORF">prwr041_02950</name>
</gene>
<keyword evidence="4" id="KW-0378">Hydrolase</keyword>
<name>A0ABM7NV75_9BACT</name>
<comment type="similarity">
    <text evidence="2">Belongs to the glycosyl hydrolase 2 family.</text>
</comment>
<evidence type="ECO:0000256" key="2">
    <source>
        <dbReference type="ARBA" id="ARBA00007401"/>
    </source>
</evidence>
<feature type="domain" description="Glycoside hydrolase family 2 catalytic" evidence="7">
    <location>
        <begin position="265"/>
        <end position="409"/>
    </location>
</feature>
<dbReference type="Gene3D" id="3.20.20.80">
    <property type="entry name" value="Glycosidases"/>
    <property type="match status" value="1"/>
</dbReference>
<feature type="domain" description="Glycoside hydrolase family 2 immunoglobulin-like beta-sandwich" evidence="6">
    <location>
        <begin position="217"/>
        <end position="263"/>
    </location>
</feature>
<evidence type="ECO:0000313" key="9">
    <source>
        <dbReference type="EMBL" id="BCS84402.1"/>
    </source>
</evidence>
<proteinExistence type="inferred from homology"/>
<protein>
    <recommendedName>
        <fullName evidence="3">beta-galactosidase</fullName>
        <ecNumber evidence="3">3.2.1.23</ecNumber>
    </recommendedName>
</protein>
<accession>A0ABM7NV75</accession>
<dbReference type="Gene3D" id="2.60.120.260">
    <property type="entry name" value="Galactose-binding domain-like"/>
    <property type="match status" value="1"/>
</dbReference>
<dbReference type="InterPro" id="IPR017853">
    <property type="entry name" value="GH"/>
</dbReference>
<evidence type="ECO:0000256" key="1">
    <source>
        <dbReference type="ARBA" id="ARBA00001412"/>
    </source>
</evidence>
<dbReference type="InterPro" id="IPR006102">
    <property type="entry name" value="Ig-like_GH2"/>
</dbReference>
<evidence type="ECO:0000313" key="10">
    <source>
        <dbReference type="Proteomes" id="UP001319045"/>
    </source>
</evidence>
<dbReference type="SUPFAM" id="SSF51445">
    <property type="entry name" value="(Trans)glycosidases"/>
    <property type="match status" value="1"/>
</dbReference>
<dbReference type="EC" id="3.2.1.23" evidence="3"/>
<dbReference type="InterPro" id="IPR036156">
    <property type="entry name" value="Beta-gal/glucu_dom_sf"/>
</dbReference>
<evidence type="ECO:0000259" key="6">
    <source>
        <dbReference type="Pfam" id="PF00703"/>
    </source>
</evidence>